<reference evidence="1 2" key="1">
    <citation type="submission" date="2015-01" db="EMBL/GenBank/DDBJ databases">
        <title>Evolution of Trichinella species and genotypes.</title>
        <authorList>
            <person name="Korhonen P.K."/>
            <person name="Edoardo P."/>
            <person name="Giuseppe L.R."/>
            <person name="Gasser R.B."/>
        </authorList>
    </citation>
    <scope>NUCLEOTIDE SEQUENCE [LARGE SCALE GENOMIC DNA]</scope>
    <source>
        <strain evidence="1">ISS2496</strain>
    </source>
</reference>
<comment type="caution">
    <text evidence="1">The sequence shown here is derived from an EMBL/GenBank/DDBJ whole genome shotgun (WGS) entry which is preliminary data.</text>
</comment>
<dbReference type="PANTHER" id="PTHR45913">
    <property type="entry name" value="EPM2A-INTERACTING PROTEIN 1"/>
    <property type="match status" value="1"/>
</dbReference>
<sequence length="242" mass="26551">MQADRNTTNIRSFYSVTNNQRNTLRPQQRTASQYITGRNNKRQRVPLTATASRMLIAAYVRSHGIYIAQPPMSGSIKADDLAIFPFGVLVRQAASSKYLVDNQHNGVNNHCHPSTSAHGVSLTPTGAAICRDNDLADGVRVLFFLRSRLLGTIGAGGVTPTGLVTFRTEQSLLNGLIWEKLVGVCTDGAMLSSRSGFVKMIKSKNPSIFAMHCVIHRQALVAKTLPDDLREHLNFAVEVVNY</sequence>
<evidence type="ECO:0000313" key="2">
    <source>
        <dbReference type="Proteomes" id="UP000054783"/>
    </source>
</evidence>
<name>A0A0V0YZM4_9BILA</name>
<gene>
    <name evidence="1" type="primary">ZBED5</name>
    <name evidence="1" type="ORF">T12_15245</name>
</gene>
<accession>A0A0V0YZM4</accession>
<feature type="non-terminal residue" evidence="1">
    <location>
        <position position="242"/>
    </location>
</feature>
<dbReference type="Proteomes" id="UP000054783">
    <property type="component" value="Unassembled WGS sequence"/>
</dbReference>
<protein>
    <submittedName>
        <fullName evidence="1">Zinc finger BED domain-containing protein 5</fullName>
    </submittedName>
</protein>
<dbReference type="STRING" id="990121.A0A0V0YZM4"/>
<organism evidence="1 2">
    <name type="scientific">Trichinella patagoniensis</name>
    <dbReference type="NCBI Taxonomy" id="990121"/>
    <lineage>
        <taxon>Eukaryota</taxon>
        <taxon>Metazoa</taxon>
        <taxon>Ecdysozoa</taxon>
        <taxon>Nematoda</taxon>
        <taxon>Enoplea</taxon>
        <taxon>Dorylaimia</taxon>
        <taxon>Trichinellida</taxon>
        <taxon>Trichinellidae</taxon>
        <taxon>Trichinella</taxon>
    </lineage>
</organism>
<evidence type="ECO:0000313" key="1">
    <source>
        <dbReference type="EMBL" id="KRY05648.1"/>
    </source>
</evidence>
<dbReference type="EMBL" id="JYDQ01001187">
    <property type="protein sequence ID" value="KRY05648.1"/>
    <property type="molecule type" value="Genomic_DNA"/>
</dbReference>
<dbReference type="OrthoDB" id="5934595at2759"/>
<dbReference type="PANTHER" id="PTHR45913:SF19">
    <property type="entry name" value="LOW QUALITY PROTEIN: ZINC FINGER BED DOMAIN-CONTAINING PROTEIN 5-LIKE"/>
    <property type="match status" value="1"/>
</dbReference>
<proteinExistence type="predicted"/>
<dbReference type="AlphaFoldDB" id="A0A0V0YZM4"/>
<keyword evidence="2" id="KW-1185">Reference proteome</keyword>